<dbReference type="EMBL" id="SLVJ01000028">
    <property type="protein sequence ID" value="TCM61418.1"/>
    <property type="molecule type" value="Genomic_DNA"/>
</dbReference>
<dbReference type="Gene3D" id="1.10.357.10">
    <property type="entry name" value="Tetracycline Repressor, domain 2"/>
    <property type="match status" value="1"/>
</dbReference>
<reference evidence="4 5" key="1">
    <citation type="submission" date="2019-03" db="EMBL/GenBank/DDBJ databases">
        <title>Genomic analyses of the natural microbiome of Caenorhabditis elegans.</title>
        <authorList>
            <person name="Samuel B."/>
        </authorList>
    </citation>
    <scope>NUCLEOTIDE SEQUENCE [LARGE SCALE GENOMIC DNA]</scope>
    <source>
        <strain evidence="4 5">JUb89</strain>
    </source>
</reference>
<dbReference type="Proteomes" id="UP000294963">
    <property type="component" value="Unassembled WGS sequence"/>
</dbReference>
<dbReference type="AlphaFoldDB" id="A0A4V2QZN1"/>
<dbReference type="Pfam" id="PF21351">
    <property type="entry name" value="TetR_C_41"/>
    <property type="match status" value="1"/>
</dbReference>
<dbReference type="GO" id="GO:0000976">
    <property type="term" value="F:transcription cis-regulatory region binding"/>
    <property type="evidence" value="ECO:0007669"/>
    <property type="project" value="TreeGrafter"/>
</dbReference>
<dbReference type="PANTHER" id="PTHR30055:SF223">
    <property type="entry name" value="HTH-TYPE TRANSCRIPTIONAL REGULATOR UIDR"/>
    <property type="match status" value="1"/>
</dbReference>
<dbReference type="InterPro" id="IPR009057">
    <property type="entry name" value="Homeodomain-like_sf"/>
</dbReference>
<dbReference type="InterPro" id="IPR050109">
    <property type="entry name" value="HTH-type_TetR-like_transc_reg"/>
</dbReference>
<organism evidence="4 5">
    <name type="scientific">Acinetobacter calcoaceticus</name>
    <dbReference type="NCBI Taxonomy" id="471"/>
    <lineage>
        <taxon>Bacteria</taxon>
        <taxon>Pseudomonadati</taxon>
        <taxon>Pseudomonadota</taxon>
        <taxon>Gammaproteobacteria</taxon>
        <taxon>Moraxellales</taxon>
        <taxon>Moraxellaceae</taxon>
        <taxon>Acinetobacter</taxon>
        <taxon>Acinetobacter calcoaceticus/baumannii complex</taxon>
    </lineage>
</organism>
<keyword evidence="1 2" id="KW-0238">DNA-binding</keyword>
<gene>
    <name evidence="4" type="ORF">EC844_12816</name>
</gene>
<dbReference type="PANTHER" id="PTHR30055">
    <property type="entry name" value="HTH-TYPE TRANSCRIPTIONAL REGULATOR RUTR"/>
    <property type="match status" value="1"/>
</dbReference>
<dbReference type="PROSITE" id="PS50977">
    <property type="entry name" value="HTH_TETR_2"/>
    <property type="match status" value="1"/>
</dbReference>
<evidence type="ECO:0000313" key="5">
    <source>
        <dbReference type="Proteomes" id="UP000294963"/>
    </source>
</evidence>
<dbReference type="OrthoDB" id="5816932at2"/>
<dbReference type="PRINTS" id="PR00455">
    <property type="entry name" value="HTHTETR"/>
</dbReference>
<dbReference type="InterPro" id="IPR049484">
    <property type="entry name" value="Rv0078-like_C"/>
</dbReference>
<name>A0A4V2QZN1_ACICA</name>
<evidence type="ECO:0000256" key="1">
    <source>
        <dbReference type="ARBA" id="ARBA00023125"/>
    </source>
</evidence>
<evidence type="ECO:0000256" key="2">
    <source>
        <dbReference type="PROSITE-ProRule" id="PRU00335"/>
    </source>
</evidence>
<dbReference type="Pfam" id="PF00440">
    <property type="entry name" value="TetR_N"/>
    <property type="match status" value="1"/>
</dbReference>
<keyword evidence="5" id="KW-1185">Reference proteome</keyword>
<dbReference type="InterPro" id="IPR001647">
    <property type="entry name" value="HTH_TetR"/>
</dbReference>
<dbReference type="SUPFAM" id="SSF46689">
    <property type="entry name" value="Homeodomain-like"/>
    <property type="match status" value="1"/>
</dbReference>
<feature type="DNA-binding region" description="H-T-H motif" evidence="2">
    <location>
        <begin position="33"/>
        <end position="52"/>
    </location>
</feature>
<protein>
    <submittedName>
        <fullName evidence="4">TetR family transcriptional regulator</fullName>
    </submittedName>
</protein>
<comment type="caution">
    <text evidence="4">The sequence shown here is derived from an EMBL/GenBank/DDBJ whole genome shotgun (WGS) entry which is preliminary data.</text>
</comment>
<evidence type="ECO:0000313" key="4">
    <source>
        <dbReference type="EMBL" id="TCM61418.1"/>
    </source>
</evidence>
<accession>A0A4V2QZN1</accession>
<evidence type="ECO:0000259" key="3">
    <source>
        <dbReference type="PROSITE" id="PS50977"/>
    </source>
</evidence>
<feature type="domain" description="HTH tetR-type" evidence="3">
    <location>
        <begin position="10"/>
        <end position="70"/>
    </location>
</feature>
<proteinExistence type="predicted"/>
<sequence>MARRTKAEMAQTRIALLASARKSFALRGYADTALDDVCTEIGLSRGALYHHFKNKKALLQAVVEVLDLEMDQRLQHSFEIAADPWEGFQNRCKLYLSMAQEPEIQRIILQDARAVLGHRRAEDAQQCTSSMQQILQQLMQEAVIYQSDAAALAILIHGSLSEATFWIADSTDSQPRLAQSLAALQLLLNGLRVR</sequence>
<dbReference type="GO" id="GO:0003700">
    <property type="term" value="F:DNA-binding transcription factor activity"/>
    <property type="evidence" value="ECO:0007669"/>
    <property type="project" value="TreeGrafter"/>
</dbReference>